<keyword evidence="1 2" id="KW-0597">Phosphoprotein</keyword>
<dbReference type="PROSITE" id="PS50110">
    <property type="entry name" value="RESPONSE_REGULATORY"/>
    <property type="match status" value="1"/>
</dbReference>
<dbReference type="KEGG" id="opf:CBP31_02530"/>
<keyword evidence="5" id="KW-1185">Reference proteome</keyword>
<dbReference type="PANTHER" id="PTHR44591:SF23">
    <property type="entry name" value="CHEY SUBFAMILY"/>
    <property type="match status" value="1"/>
</dbReference>
<evidence type="ECO:0000256" key="2">
    <source>
        <dbReference type="PROSITE-ProRule" id="PRU00169"/>
    </source>
</evidence>
<evidence type="ECO:0000313" key="4">
    <source>
        <dbReference type="EMBL" id="ART81644.1"/>
    </source>
</evidence>
<dbReference type="RefSeq" id="WP_087034732.1">
    <property type="nucleotide sequence ID" value="NZ_CP021377.1"/>
</dbReference>
<dbReference type="Proteomes" id="UP000243937">
    <property type="component" value="Chromosome"/>
</dbReference>
<feature type="modified residue" description="4-aspartylphosphate" evidence="2">
    <location>
        <position position="56"/>
    </location>
</feature>
<evidence type="ECO:0000256" key="1">
    <source>
        <dbReference type="ARBA" id="ARBA00022553"/>
    </source>
</evidence>
<accession>A0A1Y0D2T6</accession>
<dbReference type="AlphaFoldDB" id="A0A1Y0D2T6"/>
<dbReference type="OrthoDB" id="6399952at2"/>
<dbReference type="SUPFAM" id="SSF52172">
    <property type="entry name" value="CheY-like"/>
    <property type="match status" value="1"/>
</dbReference>
<protein>
    <recommendedName>
        <fullName evidence="3">Response regulatory domain-containing protein</fullName>
    </recommendedName>
</protein>
<dbReference type="Gene3D" id="3.40.50.2300">
    <property type="match status" value="1"/>
</dbReference>
<dbReference type="GO" id="GO:0000160">
    <property type="term" value="P:phosphorelay signal transduction system"/>
    <property type="evidence" value="ECO:0007669"/>
    <property type="project" value="InterPro"/>
</dbReference>
<feature type="domain" description="Response regulatory" evidence="3">
    <location>
        <begin position="7"/>
        <end position="121"/>
    </location>
</feature>
<evidence type="ECO:0000313" key="5">
    <source>
        <dbReference type="Proteomes" id="UP000243937"/>
    </source>
</evidence>
<dbReference type="Pfam" id="PF00072">
    <property type="entry name" value="Response_reg"/>
    <property type="match status" value="1"/>
</dbReference>
<dbReference type="InterPro" id="IPR050595">
    <property type="entry name" value="Bact_response_regulator"/>
</dbReference>
<sequence>MFHGSPLILVIEDDAVFRQLMLAYLELWGARVLEADSAAEGLNQAISYQPDVVITDLLLANDSGIPLIGQLKRQLPSLPIIAISSQKKLSVVAQALRAGAEDYLIKPIRQWRAVEEAIIGCLEPDLPQLCQELNEHVSYFSQHDIAASRLCQSWQQLPERNVGKWQLSCRQSSPWLLTDYIELEQDMLLLLAEFNPLDKNSPALMTLLALVLHEPLRQYQNSPEALLNNPAKTLEYINQLLLNAGLACHVNLALFRLQARGSEVQLANGGMQGNEWLSQCNVGTLGIKNVTASPLSYPCARPFALRVQGGFGGEIQVTARHNCAN</sequence>
<gene>
    <name evidence="4" type="ORF">CBP31_02530</name>
</gene>
<dbReference type="InterPro" id="IPR011006">
    <property type="entry name" value="CheY-like_superfamily"/>
</dbReference>
<proteinExistence type="predicted"/>
<reference evidence="4 5" key="1">
    <citation type="journal article" date="2014" name="Int. J. Syst. Evol. Microbiol.">
        <title>Oceanisphaera profunda sp. nov., a marine bacterium isolated from deep-sea sediment, and emended description of the genus Oceanisphaera.</title>
        <authorList>
            <person name="Xu Z."/>
            <person name="Zhang X.Y."/>
            <person name="Su H.N."/>
            <person name="Yu Z.C."/>
            <person name="Liu C."/>
            <person name="Li H."/>
            <person name="Chen X.L."/>
            <person name="Song X.Y."/>
            <person name="Xie B.B."/>
            <person name="Qin Q.L."/>
            <person name="Zhou B.C."/>
            <person name="Shi M."/>
            <person name="Huang Y."/>
            <person name="Zhang Y.Z."/>
        </authorList>
    </citation>
    <scope>NUCLEOTIDE SEQUENCE [LARGE SCALE GENOMIC DNA]</scope>
    <source>
        <strain evidence="4 5">SM1222</strain>
    </source>
</reference>
<evidence type="ECO:0000259" key="3">
    <source>
        <dbReference type="PROSITE" id="PS50110"/>
    </source>
</evidence>
<dbReference type="InterPro" id="IPR001789">
    <property type="entry name" value="Sig_transdc_resp-reg_receiver"/>
</dbReference>
<dbReference type="SMART" id="SM00448">
    <property type="entry name" value="REC"/>
    <property type="match status" value="1"/>
</dbReference>
<dbReference type="EMBL" id="CP021377">
    <property type="protein sequence ID" value="ART81644.1"/>
    <property type="molecule type" value="Genomic_DNA"/>
</dbReference>
<name>A0A1Y0D2T6_9GAMM</name>
<dbReference type="PANTHER" id="PTHR44591">
    <property type="entry name" value="STRESS RESPONSE REGULATOR PROTEIN 1"/>
    <property type="match status" value="1"/>
</dbReference>
<organism evidence="4 5">
    <name type="scientific">Oceanisphaera profunda</name>
    <dbReference type="NCBI Taxonomy" id="1416627"/>
    <lineage>
        <taxon>Bacteria</taxon>
        <taxon>Pseudomonadati</taxon>
        <taxon>Pseudomonadota</taxon>
        <taxon>Gammaproteobacteria</taxon>
        <taxon>Aeromonadales</taxon>
        <taxon>Aeromonadaceae</taxon>
        <taxon>Oceanisphaera</taxon>
    </lineage>
</organism>